<evidence type="ECO:0000256" key="1">
    <source>
        <dbReference type="ARBA" id="ARBA00004141"/>
    </source>
</evidence>
<evidence type="ECO:0000256" key="4">
    <source>
        <dbReference type="ARBA" id="ARBA00022989"/>
    </source>
</evidence>
<dbReference type="PROSITE" id="PS00221">
    <property type="entry name" value="MIP"/>
    <property type="match status" value="1"/>
</dbReference>
<dbReference type="AlphaFoldDB" id="A0A7L4ZW41"/>
<dbReference type="InterPro" id="IPR022357">
    <property type="entry name" value="MIP_CS"/>
</dbReference>
<gene>
    <name evidence="7" type="ORF">F0P96_00580</name>
</gene>
<dbReference type="RefSeq" id="WP_151076810.1">
    <property type="nucleotide sequence ID" value="NZ_CP047647.1"/>
</dbReference>
<comment type="similarity">
    <text evidence="6">Belongs to the MIP/aquaporin (TC 1.A.8) family.</text>
</comment>
<dbReference type="PANTHER" id="PTHR45724:SF13">
    <property type="entry name" value="AQUAPORIN NIP1-1-RELATED"/>
    <property type="match status" value="1"/>
</dbReference>
<dbReference type="SUPFAM" id="SSF81338">
    <property type="entry name" value="Aquaporin-like"/>
    <property type="match status" value="1"/>
</dbReference>
<dbReference type="Gene3D" id="1.20.1080.10">
    <property type="entry name" value="Glycerol uptake facilitator protein"/>
    <property type="match status" value="1"/>
</dbReference>
<dbReference type="PRINTS" id="PR00783">
    <property type="entry name" value="MINTRINSICP"/>
</dbReference>
<organism evidence="7 8">
    <name type="scientific">Hymenobacter busanensis</name>
    <dbReference type="NCBI Taxonomy" id="2607656"/>
    <lineage>
        <taxon>Bacteria</taxon>
        <taxon>Pseudomonadati</taxon>
        <taxon>Bacteroidota</taxon>
        <taxon>Cytophagia</taxon>
        <taxon>Cytophagales</taxon>
        <taxon>Hymenobacteraceae</taxon>
        <taxon>Hymenobacter</taxon>
    </lineage>
</organism>
<proteinExistence type="inferred from homology"/>
<dbReference type="InterPro" id="IPR000425">
    <property type="entry name" value="MIP"/>
</dbReference>
<comment type="caution">
    <text evidence="7">The sequence shown here is derived from an EMBL/GenBank/DDBJ whole genome shotgun (WGS) entry which is preliminary data.</text>
</comment>
<keyword evidence="8" id="KW-1185">Reference proteome</keyword>
<dbReference type="Proteomes" id="UP000326380">
    <property type="component" value="Unassembled WGS sequence"/>
</dbReference>
<keyword evidence="3 6" id="KW-0812">Transmembrane</keyword>
<keyword evidence="5" id="KW-0472">Membrane</keyword>
<dbReference type="InterPro" id="IPR023271">
    <property type="entry name" value="Aquaporin-like"/>
</dbReference>
<keyword evidence="4" id="KW-1133">Transmembrane helix</keyword>
<evidence type="ECO:0000256" key="2">
    <source>
        <dbReference type="ARBA" id="ARBA00022448"/>
    </source>
</evidence>
<evidence type="ECO:0000313" key="7">
    <source>
        <dbReference type="EMBL" id="KAA9339162.1"/>
    </source>
</evidence>
<accession>A0A7L4ZW41</accession>
<protein>
    <submittedName>
        <fullName evidence="7">Aquaporin</fullName>
    </submittedName>
</protein>
<dbReference type="Pfam" id="PF00230">
    <property type="entry name" value="MIP"/>
    <property type="match status" value="1"/>
</dbReference>
<comment type="subcellular location">
    <subcellularLocation>
        <location evidence="1">Membrane</location>
        <topology evidence="1">Multi-pass membrane protein</topology>
    </subcellularLocation>
</comment>
<reference evidence="7 8" key="1">
    <citation type="submission" date="2019-09" db="EMBL/GenBank/DDBJ databases">
        <title>Genome sequence of Hymenobacter sp. M3.</title>
        <authorList>
            <person name="Srinivasan S."/>
        </authorList>
    </citation>
    <scope>NUCLEOTIDE SEQUENCE [LARGE SCALE GENOMIC DNA]</scope>
    <source>
        <strain evidence="7 8">M3</strain>
    </source>
</reference>
<keyword evidence="2 6" id="KW-0813">Transport</keyword>
<dbReference type="GO" id="GO:0016020">
    <property type="term" value="C:membrane"/>
    <property type="evidence" value="ECO:0007669"/>
    <property type="project" value="UniProtKB-SubCell"/>
</dbReference>
<evidence type="ECO:0000313" key="8">
    <source>
        <dbReference type="Proteomes" id="UP000326380"/>
    </source>
</evidence>
<dbReference type="PANTHER" id="PTHR45724">
    <property type="entry name" value="AQUAPORIN NIP2-1"/>
    <property type="match status" value="1"/>
</dbReference>
<name>A0A7L4ZW41_9BACT</name>
<evidence type="ECO:0000256" key="6">
    <source>
        <dbReference type="RuleBase" id="RU000477"/>
    </source>
</evidence>
<dbReference type="EMBL" id="VTWU01000001">
    <property type="protein sequence ID" value="KAA9339162.1"/>
    <property type="molecule type" value="Genomic_DNA"/>
</dbReference>
<evidence type="ECO:0000256" key="5">
    <source>
        <dbReference type="ARBA" id="ARBA00023136"/>
    </source>
</evidence>
<dbReference type="InterPro" id="IPR034294">
    <property type="entry name" value="Aquaporin_transptr"/>
</dbReference>
<evidence type="ECO:0000256" key="3">
    <source>
        <dbReference type="ARBA" id="ARBA00022692"/>
    </source>
</evidence>
<sequence length="225" mass="22837">MPAEPARPAAGWRPVLLAEALGTFILLFCGTGAVVVNAVAGGVVGHGGIAATFGLVVLSLIYAFGDVSGAHLNPAVTLAFAAAGRMPFRWVLPYAAAQAVGAFAASIALRLLFPLSSTLGGTRPAGPVFQSFGMEFLLTLLLMLVVLRVSEGAREKGLTAGIAVGAFVGLEALFAGPISGASMNPIRSLAPAAVAGQWQHLWLYVVAPTLGALAAVPLARALRTP</sequence>
<dbReference type="GO" id="GO:0015267">
    <property type="term" value="F:channel activity"/>
    <property type="evidence" value="ECO:0007669"/>
    <property type="project" value="InterPro"/>
</dbReference>